<organism evidence="1">
    <name type="scientific">bioreactor metagenome</name>
    <dbReference type="NCBI Taxonomy" id="1076179"/>
    <lineage>
        <taxon>unclassified sequences</taxon>
        <taxon>metagenomes</taxon>
        <taxon>ecological metagenomes</taxon>
    </lineage>
</organism>
<sequence length="331" mass="37792">MMNPLEINMHQKMVQNKEKTSARGAVDTNLSFSGMAMDMEVWVDTDMSGDKPKLIEIIKMPPLIMNSMYPEDNTKEYLVYDFYKIMGETQEQINVNEVFKFSKEMQSQIAKFIKDSQEKFNPGFEIAKYKEKRTVDGKELSIYEVKLDDAAFKNLVRYTVNYAIDSKDTIEFIEQYINLVSKIVDTNAKQEPQLNQEKVNLESDELKKELPSLKEKFNSFMDTFKDVKIIGDKGIVLEYGINSDGYIAHEAGSIPLEVNIKAIGKAMGEEEPASKGILKLDMSFSTKVYNINAPMQIDMPVVNESNSIDITDIMNKSMNTNTEVNMNTDMN</sequence>
<evidence type="ECO:0000313" key="1">
    <source>
        <dbReference type="EMBL" id="MPM83647.1"/>
    </source>
</evidence>
<gene>
    <name evidence="1" type="ORF">SDC9_130716</name>
</gene>
<dbReference type="AlphaFoldDB" id="A0A645D3B1"/>
<comment type="caution">
    <text evidence="1">The sequence shown here is derived from an EMBL/GenBank/DDBJ whole genome shotgun (WGS) entry which is preliminary data.</text>
</comment>
<accession>A0A645D3B1</accession>
<name>A0A645D3B1_9ZZZZ</name>
<protein>
    <submittedName>
        <fullName evidence="1">Uncharacterized protein</fullName>
    </submittedName>
</protein>
<proteinExistence type="predicted"/>
<dbReference type="EMBL" id="VSSQ01032399">
    <property type="protein sequence ID" value="MPM83647.1"/>
    <property type="molecule type" value="Genomic_DNA"/>
</dbReference>
<reference evidence="1" key="1">
    <citation type="submission" date="2019-08" db="EMBL/GenBank/DDBJ databases">
        <authorList>
            <person name="Kucharzyk K."/>
            <person name="Murdoch R.W."/>
            <person name="Higgins S."/>
            <person name="Loffler F."/>
        </authorList>
    </citation>
    <scope>NUCLEOTIDE SEQUENCE</scope>
</reference>